<comment type="caution">
    <text evidence="1">The sequence shown here is derived from an EMBL/GenBank/DDBJ whole genome shotgun (WGS) entry which is preliminary data.</text>
</comment>
<name>A0A5B7HE76_PORTR</name>
<protein>
    <submittedName>
        <fullName evidence="1">Uncharacterized protein</fullName>
    </submittedName>
</protein>
<dbReference type="Proteomes" id="UP000324222">
    <property type="component" value="Unassembled WGS sequence"/>
</dbReference>
<evidence type="ECO:0000313" key="2">
    <source>
        <dbReference type="Proteomes" id="UP000324222"/>
    </source>
</evidence>
<keyword evidence="2" id="KW-1185">Reference proteome</keyword>
<dbReference type="AlphaFoldDB" id="A0A5B7HE76"/>
<dbReference type="EMBL" id="VSRR010029376">
    <property type="protein sequence ID" value="MPC69412.1"/>
    <property type="molecule type" value="Genomic_DNA"/>
</dbReference>
<evidence type="ECO:0000313" key="1">
    <source>
        <dbReference type="EMBL" id="MPC69412.1"/>
    </source>
</evidence>
<reference evidence="1 2" key="1">
    <citation type="submission" date="2019-05" db="EMBL/GenBank/DDBJ databases">
        <title>Another draft genome of Portunus trituberculatus and its Hox gene families provides insights of decapod evolution.</title>
        <authorList>
            <person name="Jeong J.-H."/>
            <person name="Song I."/>
            <person name="Kim S."/>
            <person name="Choi T."/>
            <person name="Kim D."/>
            <person name="Ryu S."/>
            <person name="Kim W."/>
        </authorList>
    </citation>
    <scope>NUCLEOTIDE SEQUENCE [LARGE SCALE GENOMIC DNA]</scope>
    <source>
        <tissue evidence="1">Muscle</tissue>
    </source>
</reference>
<accession>A0A5B7HE76</accession>
<organism evidence="1 2">
    <name type="scientific">Portunus trituberculatus</name>
    <name type="common">Swimming crab</name>
    <name type="synonym">Neptunus trituberculatus</name>
    <dbReference type="NCBI Taxonomy" id="210409"/>
    <lineage>
        <taxon>Eukaryota</taxon>
        <taxon>Metazoa</taxon>
        <taxon>Ecdysozoa</taxon>
        <taxon>Arthropoda</taxon>
        <taxon>Crustacea</taxon>
        <taxon>Multicrustacea</taxon>
        <taxon>Malacostraca</taxon>
        <taxon>Eumalacostraca</taxon>
        <taxon>Eucarida</taxon>
        <taxon>Decapoda</taxon>
        <taxon>Pleocyemata</taxon>
        <taxon>Brachyura</taxon>
        <taxon>Eubrachyura</taxon>
        <taxon>Portunoidea</taxon>
        <taxon>Portunidae</taxon>
        <taxon>Portuninae</taxon>
        <taxon>Portunus</taxon>
    </lineage>
</organism>
<sequence>MHVGNNPEQRWSFRQEVGAARDPHPCYWLSIILPILCCAGAEALLETAVVDGGASVNGAAIAADSPDTNGTVSAALS</sequence>
<proteinExistence type="predicted"/>
<gene>
    <name evidence="1" type="ORF">E2C01_063636</name>
</gene>